<accession>A0AAD5SE33</accession>
<evidence type="ECO:0008006" key="3">
    <source>
        <dbReference type="Google" id="ProtNLM"/>
    </source>
</evidence>
<organism evidence="1 2">
    <name type="scientific">Rhizophlyctis rosea</name>
    <dbReference type="NCBI Taxonomy" id="64517"/>
    <lineage>
        <taxon>Eukaryota</taxon>
        <taxon>Fungi</taxon>
        <taxon>Fungi incertae sedis</taxon>
        <taxon>Chytridiomycota</taxon>
        <taxon>Chytridiomycota incertae sedis</taxon>
        <taxon>Chytridiomycetes</taxon>
        <taxon>Rhizophlyctidales</taxon>
        <taxon>Rhizophlyctidaceae</taxon>
        <taxon>Rhizophlyctis</taxon>
    </lineage>
</organism>
<protein>
    <recommendedName>
        <fullName evidence="3">PCI domain-containing protein</fullName>
    </recommendedName>
</protein>
<evidence type="ECO:0000313" key="2">
    <source>
        <dbReference type="Proteomes" id="UP001212841"/>
    </source>
</evidence>
<dbReference type="Proteomes" id="UP001212841">
    <property type="component" value="Unassembled WGS sequence"/>
</dbReference>
<dbReference type="EMBL" id="JADGJD010000334">
    <property type="protein sequence ID" value="KAJ3052019.1"/>
    <property type="molecule type" value="Genomic_DNA"/>
</dbReference>
<comment type="caution">
    <text evidence="1">The sequence shown here is derived from an EMBL/GenBank/DDBJ whole genome shotgun (WGS) entry which is preliminary data.</text>
</comment>
<reference evidence="1" key="1">
    <citation type="submission" date="2020-05" db="EMBL/GenBank/DDBJ databases">
        <title>Phylogenomic resolution of chytrid fungi.</title>
        <authorList>
            <person name="Stajich J.E."/>
            <person name="Amses K."/>
            <person name="Simmons R."/>
            <person name="Seto K."/>
            <person name="Myers J."/>
            <person name="Bonds A."/>
            <person name="Quandt C.A."/>
            <person name="Barry K."/>
            <person name="Liu P."/>
            <person name="Grigoriev I."/>
            <person name="Longcore J.E."/>
            <person name="James T.Y."/>
        </authorList>
    </citation>
    <scope>NUCLEOTIDE SEQUENCE</scope>
    <source>
        <strain evidence="1">JEL0318</strain>
    </source>
</reference>
<dbReference type="SUPFAM" id="SSF46785">
    <property type="entry name" value="Winged helix' DNA-binding domain"/>
    <property type="match status" value="1"/>
</dbReference>
<dbReference type="InterPro" id="IPR036390">
    <property type="entry name" value="WH_DNA-bd_sf"/>
</dbReference>
<dbReference type="AlphaFoldDB" id="A0AAD5SE33"/>
<sequence length="81" mass="8840">TYQVISLKHLGEVLNMEDGEVRKWAESVGWAVEKSEDVGGQGGDVVKVPVGKENSAKPQVVAESIRFEQLTKIIGYGRVNV</sequence>
<evidence type="ECO:0000313" key="1">
    <source>
        <dbReference type="EMBL" id="KAJ3052019.1"/>
    </source>
</evidence>
<gene>
    <name evidence="1" type="ORF">HK097_006982</name>
</gene>
<proteinExistence type="predicted"/>
<feature type="non-terminal residue" evidence="1">
    <location>
        <position position="1"/>
    </location>
</feature>
<dbReference type="InterPro" id="IPR036388">
    <property type="entry name" value="WH-like_DNA-bd_sf"/>
</dbReference>
<dbReference type="Gene3D" id="1.10.10.10">
    <property type="entry name" value="Winged helix-like DNA-binding domain superfamily/Winged helix DNA-binding domain"/>
    <property type="match status" value="1"/>
</dbReference>
<name>A0AAD5SE33_9FUNG</name>
<keyword evidence="2" id="KW-1185">Reference proteome</keyword>